<evidence type="ECO:0000313" key="9">
    <source>
        <dbReference type="EMBL" id="SEJ39028.1"/>
    </source>
</evidence>
<feature type="coiled-coil region" evidence="7">
    <location>
        <begin position="707"/>
        <end position="741"/>
    </location>
</feature>
<dbReference type="InterPro" id="IPR027417">
    <property type="entry name" value="P-loop_NTPase"/>
</dbReference>
<reference evidence="9 10" key="1">
    <citation type="submission" date="2016-10" db="EMBL/GenBank/DDBJ databases">
        <authorList>
            <person name="de Groot N.N."/>
        </authorList>
    </citation>
    <scope>NUCLEOTIDE SEQUENCE [LARGE SCALE GENOMIC DNA]</scope>
    <source>
        <strain evidence="9 10">DSM 19938</strain>
    </source>
</reference>
<organism evidence="9 10">
    <name type="scientific">Dyadobacter koreensis</name>
    <dbReference type="NCBI Taxonomy" id="408657"/>
    <lineage>
        <taxon>Bacteria</taxon>
        <taxon>Pseudomonadati</taxon>
        <taxon>Bacteroidota</taxon>
        <taxon>Cytophagia</taxon>
        <taxon>Cytophagales</taxon>
        <taxon>Spirosomataceae</taxon>
        <taxon>Dyadobacter</taxon>
    </lineage>
</organism>
<dbReference type="FunFam" id="3.40.50.300:FF:000006">
    <property type="entry name" value="DNA-binding transcriptional regulator NtrC"/>
    <property type="match status" value="1"/>
</dbReference>
<dbReference type="AlphaFoldDB" id="A0A1H6YCM6"/>
<evidence type="ECO:0000256" key="5">
    <source>
        <dbReference type="ARBA" id="ARBA00023159"/>
    </source>
</evidence>
<protein>
    <submittedName>
        <fullName evidence="9">Transcriptional regulator containing GAF, AAA-type ATPase, and DNA-binding Fis domains</fullName>
    </submittedName>
</protein>
<dbReference type="PANTHER" id="PTHR32071">
    <property type="entry name" value="TRANSCRIPTIONAL REGULATORY PROTEIN"/>
    <property type="match status" value="1"/>
</dbReference>
<dbReference type="InterPro" id="IPR025944">
    <property type="entry name" value="Sigma_54_int_dom_CS"/>
</dbReference>
<dbReference type="InterPro" id="IPR025943">
    <property type="entry name" value="Sigma_54_int_dom_ATP-bd_2"/>
</dbReference>
<keyword evidence="2" id="KW-0067">ATP-binding</keyword>
<dbReference type="Gene3D" id="3.40.50.300">
    <property type="entry name" value="P-loop containing nucleotide triphosphate hydrolases"/>
    <property type="match status" value="1"/>
</dbReference>
<dbReference type="Gene3D" id="1.10.10.60">
    <property type="entry name" value="Homeodomain-like"/>
    <property type="match status" value="1"/>
</dbReference>
<keyword evidence="7" id="KW-0175">Coiled coil</keyword>
<accession>A0A1H6YCM6</accession>
<dbReference type="SMART" id="SM00382">
    <property type="entry name" value="AAA"/>
    <property type="match status" value="1"/>
</dbReference>
<evidence type="ECO:0000313" key="10">
    <source>
        <dbReference type="Proteomes" id="UP000199532"/>
    </source>
</evidence>
<dbReference type="PROSITE" id="PS00676">
    <property type="entry name" value="SIGMA54_INTERACT_2"/>
    <property type="match status" value="1"/>
</dbReference>
<dbReference type="GO" id="GO:0005524">
    <property type="term" value="F:ATP binding"/>
    <property type="evidence" value="ECO:0007669"/>
    <property type="project" value="UniProtKB-KW"/>
</dbReference>
<keyword evidence="4 9" id="KW-0238">DNA-binding</keyword>
<keyword evidence="3" id="KW-0805">Transcription regulation</keyword>
<dbReference type="Pfam" id="PF00158">
    <property type="entry name" value="Sigma54_activat"/>
    <property type="match status" value="1"/>
</dbReference>
<keyword evidence="6" id="KW-0804">Transcription</keyword>
<dbReference type="InterPro" id="IPR002078">
    <property type="entry name" value="Sigma_54_int"/>
</dbReference>
<name>A0A1H6YCM6_9BACT</name>
<feature type="domain" description="Sigma-54 factor interaction" evidence="8">
    <location>
        <begin position="744"/>
        <end position="973"/>
    </location>
</feature>
<evidence type="ECO:0000256" key="4">
    <source>
        <dbReference type="ARBA" id="ARBA00023125"/>
    </source>
</evidence>
<dbReference type="Pfam" id="PF02954">
    <property type="entry name" value="HTH_8"/>
    <property type="match status" value="1"/>
</dbReference>
<dbReference type="CDD" id="cd00009">
    <property type="entry name" value="AAA"/>
    <property type="match status" value="1"/>
</dbReference>
<dbReference type="InterPro" id="IPR058031">
    <property type="entry name" value="AAA_lid_NorR"/>
</dbReference>
<dbReference type="Gene3D" id="1.10.8.60">
    <property type="match status" value="1"/>
</dbReference>
<dbReference type="RefSeq" id="WP_090338423.1">
    <property type="nucleotide sequence ID" value="NZ_FNXY01000007.1"/>
</dbReference>
<dbReference type="GO" id="GO:0043565">
    <property type="term" value="F:sequence-specific DNA binding"/>
    <property type="evidence" value="ECO:0007669"/>
    <property type="project" value="InterPro"/>
</dbReference>
<dbReference type="SUPFAM" id="SSF55781">
    <property type="entry name" value="GAF domain-like"/>
    <property type="match status" value="2"/>
</dbReference>
<evidence type="ECO:0000256" key="7">
    <source>
        <dbReference type="SAM" id="Coils"/>
    </source>
</evidence>
<sequence length="1060" mass="120520">MKEDSNLIQKVGAELLSVKRMGHLSGIFNTTLKSSLRYAQAAIFILDTESNLLRNLFHNEEPLGQEHFFLAEVDLKELSAEEVLLADSQELDGFGEFLVQGNWQHARCRKYISDTPANGSRILVFPLRDRNDFIGNLFLHFQNASDFSSDKVNLLKLLAININMAVIRVLAQERILLPGNNDQHLKLLNLSYSLTGVQNIEGLNSVVSEIILPMFEADSCVVMLKSEEQLHRCYMRVIRPESREQQIDEDVYSGPFPVQEYCYQNTNDDCKLTIFSMEGLASQMTKPAFFHAEKQNGICEKATYPIYLEDSKIGYLFFNRARSNVQIDLDNSDIKLILSQFSKAILYTIDQEQVRIRLEQKDMLIGLGIRFASVRNNEELLEEIHQSLQEVIGFTHTNLAVINNGKSSIDTYFVDPCLAALQHYDYSNLLSGSPSIDDGFIGKVLLSDEPLVFDLENPAITRPLPGYLKINYDRGIRQVVMTKFTKEKDLFGFWILAFDHNNTISRNVLLMIRDVARQLSVAVQNNLVNIEHERQHKERDRLMQFNSSIVAIKDKSKLVETIKEHLRELFKIDNFLVWSLSHDQQFRSPFLFDENALFDRQPDFRTPKEHYLKNEGGIYNDILKEAGVCYFDAGELEAEDTGHPFFYEPAQLADQTCIGGNALRVGNEVVGILTFSSQHIHLVKEREELYLSICSQLAIVASNLFSTEKISEQLAEISRFKERLEDEKIYLQQELEISVNKSDMIGNSQEIRAVHKLIEQVAYTDSSVLILGETGTGKELVARSVHTNSPRKSKLMVKVNCAALPANLIESELFGHEKGSFTGAVERRLGKFELANNGTLFLDEIGEMPLDLQGKLLRALQEKEIERVGGKTVIKVDVRVIAATNRNLEKEVALGNFRSDLFYRINIFPIRLPPLRDRTSDIPLLASHFISKYAAKAGKDIKSLSGKVLRELQRYNWPGNIRELEHMIERAVLLTRGDTLNVVDIPTADSDMPNESMYLEKKIKTLDENERDHIIRILKLCRGRVTGQNGAAALLGIPPSTLNSKMKRLDINKNTIKPKN</sequence>
<dbReference type="SUPFAM" id="SSF46689">
    <property type="entry name" value="Homeodomain-like"/>
    <property type="match status" value="1"/>
</dbReference>
<dbReference type="SUPFAM" id="SSF52540">
    <property type="entry name" value="P-loop containing nucleoside triphosphate hydrolases"/>
    <property type="match status" value="1"/>
</dbReference>
<dbReference type="OrthoDB" id="9782110at2"/>
<dbReference type="Proteomes" id="UP000199532">
    <property type="component" value="Unassembled WGS sequence"/>
</dbReference>
<dbReference type="Pfam" id="PF25601">
    <property type="entry name" value="AAA_lid_14"/>
    <property type="match status" value="1"/>
</dbReference>
<dbReference type="STRING" id="408657.SAMN04487995_4419"/>
<dbReference type="PROSITE" id="PS00675">
    <property type="entry name" value="SIGMA54_INTERACT_1"/>
    <property type="match status" value="1"/>
</dbReference>
<dbReference type="InterPro" id="IPR025662">
    <property type="entry name" value="Sigma_54_int_dom_ATP-bd_1"/>
</dbReference>
<dbReference type="Gene3D" id="3.30.450.40">
    <property type="match status" value="2"/>
</dbReference>
<dbReference type="InterPro" id="IPR009057">
    <property type="entry name" value="Homeodomain-like_sf"/>
</dbReference>
<dbReference type="InterPro" id="IPR029016">
    <property type="entry name" value="GAF-like_dom_sf"/>
</dbReference>
<dbReference type="InterPro" id="IPR002197">
    <property type="entry name" value="HTH_Fis"/>
</dbReference>
<dbReference type="FunFam" id="1.10.8.60:FF:000014">
    <property type="entry name" value="DNA-binding transcriptional regulator NtrC"/>
    <property type="match status" value="1"/>
</dbReference>
<evidence type="ECO:0000256" key="2">
    <source>
        <dbReference type="ARBA" id="ARBA00022840"/>
    </source>
</evidence>
<keyword evidence="1" id="KW-0547">Nucleotide-binding</keyword>
<dbReference type="PANTHER" id="PTHR32071:SF57">
    <property type="entry name" value="C4-DICARBOXYLATE TRANSPORT TRANSCRIPTIONAL REGULATORY PROTEIN DCTD"/>
    <property type="match status" value="1"/>
</dbReference>
<dbReference type="GO" id="GO:0006355">
    <property type="term" value="P:regulation of DNA-templated transcription"/>
    <property type="evidence" value="ECO:0007669"/>
    <property type="project" value="InterPro"/>
</dbReference>
<dbReference type="EMBL" id="FNXY01000007">
    <property type="protein sequence ID" value="SEJ39028.1"/>
    <property type="molecule type" value="Genomic_DNA"/>
</dbReference>
<gene>
    <name evidence="9" type="ORF">SAMN04487995_4419</name>
</gene>
<evidence type="ECO:0000256" key="1">
    <source>
        <dbReference type="ARBA" id="ARBA00022741"/>
    </source>
</evidence>
<evidence type="ECO:0000256" key="6">
    <source>
        <dbReference type="ARBA" id="ARBA00023163"/>
    </source>
</evidence>
<dbReference type="PROSITE" id="PS00688">
    <property type="entry name" value="SIGMA54_INTERACT_3"/>
    <property type="match status" value="1"/>
</dbReference>
<proteinExistence type="predicted"/>
<keyword evidence="5" id="KW-0010">Activator</keyword>
<evidence type="ECO:0000256" key="3">
    <source>
        <dbReference type="ARBA" id="ARBA00023015"/>
    </source>
</evidence>
<dbReference type="InterPro" id="IPR003593">
    <property type="entry name" value="AAA+_ATPase"/>
</dbReference>
<evidence type="ECO:0000259" key="8">
    <source>
        <dbReference type="PROSITE" id="PS50045"/>
    </source>
</evidence>
<dbReference type="PROSITE" id="PS50045">
    <property type="entry name" value="SIGMA54_INTERACT_4"/>
    <property type="match status" value="1"/>
</dbReference>
<keyword evidence="10" id="KW-1185">Reference proteome</keyword>